<dbReference type="PANTHER" id="PTHR22888">
    <property type="entry name" value="CYTOCHROME C OXIDASE, SUBUNIT II"/>
    <property type="match status" value="1"/>
</dbReference>
<dbReference type="AlphaFoldDB" id="A0A0G3HDQ0"/>
<dbReference type="GO" id="GO:0016491">
    <property type="term" value="F:oxidoreductase activity"/>
    <property type="evidence" value="ECO:0007669"/>
    <property type="project" value="UniProtKB-KW"/>
</dbReference>
<evidence type="ECO:0000256" key="3">
    <source>
        <dbReference type="ARBA" id="ARBA00012949"/>
    </source>
</evidence>
<feature type="compositionally biased region" description="Polar residues" evidence="18">
    <location>
        <begin position="352"/>
        <end position="362"/>
    </location>
</feature>
<dbReference type="InterPro" id="IPR001505">
    <property type="entry name" value="Copper_CuA"/>
</dbReference>
<evidence type="ECO:0000259" key="20">
    <source>
        <dbReference type="PROSITE" id="PS50857"/>
    </source>
</evidence>
<keyword evidence="23" id="KW-1185">Reference proteome</keyword>
<evidence type="ECO:0000256" key="11">
    <source>
        <dbReference type="ARBA" id="ARBA00023008"/>
    </source>
</evidence>
<keyword evidence="5" id="KW-0679">Respiratory chain</keyword>
<dbReference type="GO" id="GO:0004129">
    <property type="term" value="F:cytochrome-c oxidase activity"/>
    <property type="evidence" value="ECO:0007669"/>
    <property type="project" value="UniProtKB-EC"/>
</dbReference>
<comment type="subcellular location">
    <subcellularLocation>
        <location evidence="1">Membrane</location>
        <topology evidence="1">Multi-pass membrane protein</topology>
    </subcellularLocation>
</comment>
<evidence type="ECO:0000256" key="15">
    <source>
        <dbReference type="ARBA" id="ARBA00031399"/>
    </source>
</evidence>
<dbReference type="InterPro" id="IPR036257">
    <property type="entry name" value="Cyt_c_oxidase_su2_TM_sf"/>
</dbReference>
<reference evidence="22 23" key="1">
    <citation type="journal article" date="2015" name="Genome Announc.">
        <title>Virulence Factor Genes Detected in the Complete Genome Sequence of Corynebacterium uterequi DSM 45634, Isolated from the Uterus of a Maiden Mare.</title>
        <authorList>
            <person name="Ruckert C."/>
            <person name="Kriete M."/>
            <person name="Jaenicke S."/>
            <person name="Winkler A."/>
            <person name="Tauch A."/>
        </authorList>
    </citation>
    <scope>NUCLEOTIDE SEQUENCE [LARGE SCALE GENOMIC DNA]</scope>
    <source>
        <strain evidence="22 23">DSM 45634</strain>
    </source>
</reference>
<evidence type="ECO:0000256" key="2">
    <source>
        <dbReference type="ARBA" id="ARBA00007866"/>
    </source>
</evidence>
<dbReference type="PATRIC" id="fig|1072256.5.peg.1490"/>
<evidence type="ECO:0000256" key="19">
    <source>
        <dbReference type="SAM" id="Phobius"/>
    </source>
</evidence>
<evidence type="ECO:0000256" key="16">
    <source>
        <dbReference type="ARBA" id="ARBA00047816"/>
    </source>
</evidence>
<evidence type="ECO:0000256" key="1">
    <source>
        <dbReference type="ARBA" id="ARBA00004141"/>
    </source>
</evidence>
<feature type="domain" description="Cytochrome oxidase subunit II copper A binding" evidence="20">
    <location>
        <begin position="154"/>
        <end position="329"/>
    </location>
</feature>
<keyword evidence="6 19" id="KW-0812">Transmembrane</keyword>
<dbReference type="PROSITE" id="PS50857">
    <property type="entry name" value="COX2_CUA"/>
    <property type="match status" value="1"/>
</dbReference>
<dbReference type="Gene3D" id="2.60.40.420">
    <property type="entry name" value="Cupredoxins - blue copper proteins"/>
    <property type="match status" value="1"/>
</dbReference>
<comment type="similarity">
    <text evidence="2">Belongs to the cytochrome c oxidase subunit 2 family.</text>
</comment>
<protein>
    <recommendedName>
        <fullName evidence="3">cytochrome-c oxidase</fullName>
        <ecNumber evidence="3">7.1.1.9</ecNumber>
    </recommendedName>
    <alternativeName>
        <fullName evidence="15">Cytochrome aa3 subunit 2</fullName>
    </alternativeName>
    <alternativeName>
        <fullName evidence="14">Cytochrome c oxidase polypeptide II</fullName>
    </alternativeName>
    <alternativeName>
        <fullName evidence="17">Oxidase aa(3) subunit 2</fullName>
    </alternativeName>
</protein>
<name>A0A0G3HDQ0_9CORY</name>
<feature type="compositionally biased region" description="Basic and acidic residues" evidence="18">
    <location>
        <begin position="363"/>
        <end position="379"/>
    </location>
</feature>
<reference evidence="23" key="2">
    <citation type="submission" date="2015-05" db="EMBL/GenBank/DDBJ databases">
        <title>Complete genome sequence of Corynebacterium uterequi DSM 45634, isolated from the uterus of a maiden mare.</title>
        <authorList>
            <person name="Ruckert C."/>
            <person name="Albersmeier A."/>
            <person name="Winkler A."/>
            <person name="Tauch A."/>
        </authorList>
    </citation>
    <scope>NUCLEOTIDE SEQUENCE [LARGE SCALE GENOMIC DNA]</scope>
    <source>
        <strain evidence="23">DSM 45634</strain>
    </source>
</reference>
<dbReference type="PANTHER" id="PTHR22888:SF9">
    <property type="entry name" value="CYTOCHROME C OXIDASE SUBUNIT 2"/>
    <property type="match status" value="1"/>
</dbReference>
<dbReference type="Pfam" id="PF00116">
    <property type="entry name" value="COX2"/>
    <property type="match status" value="1"/>
</dbReference>
<dbReference type="Gene3D" id="1.10.287.90">
    <property type="match status" value="1"/>
</dbReference>
<keyword evidence="8" id="KW-1278">Translocase</keyword>
<feature type="transmembrane region" description="Helical" evidence="19">
    <location>
        <begin position="76"/>
        <end position="99"/>
    </location>
</feature>
<organism evidence="22 23">
    <name type="scientific">Corynebacterium uterequi</name>
    <dbReference type="NCBI Taxonomy" id="1072256"/>
    <lineage>
        <taxon>Bacteria</taxon>
        <taxon>Bacillati</taxon>
        <taxon>Actinomycetota</taxon>
        <taxon>Actinomycetes</taxon>
        <taxon>Mycobacteriales</taxon>
        <taxon>Corynebacteriaceae</taxon>
        <taxon>Corynebacterium</taxon>
    </lineage>
</organism>
<evidence type="ECO:0000256" key="14">
    <source>
        <dbReference type="ARBA" id="ARBA00031389"/>
    </source>
</evidence>
<feature type="region of interest" description="Disordered" evidence="18">
    <location>
        <begin position="349"/>
        <end position="379"/>
    </location>
</feature>
<dbReference type="InterPro" id="IPR008972">
    <property type="entry name" value="Cupredoxin"/>
</dbReference>
<gene>
    <name evidence="22" type="primary">ctaC</name>
    <name evidence="22" type="ORF">CUTER_07535</name>
</gene>
<dbReference type="InterPro" id="IPR002429">
    <property type="entry name" value="CcO_II-like_C"/>
</dbReference>
<evidence type="ECO:0000256" key="17">
    <source>
        <dbReference type="ARBA" id="ARBA00050058"/>
    </source>
</evidence>
<accession>A0A0G3HDQ0</accession>
<dbReference type="STRING" id="1072256.CUTER_07535"/>
<evidence type="ECO:0000256" key="4">
    <source>
        <dbReference type="ARBA" id="ARBA00022448"/>
    </source>
</evidence>
<evidence type="ECO:0000256" key="7">
    <source>
        <dbReference type="ARBA" id="ARBA00022723"/>
    </source>
</evidence>
<keyword evidence="12 19" id="KW-0472">Membrane</keyword>
<keyword evidence="4" id="KW-0813">Transport</keyword>
<dbReference type="InterPro" id="IPR011759">
    <property type="entry name" value="Cyt_c_oxidase_su2_TM_dom"/>
</dbReference>
<dbReference type="EC" id="7.1.1.9" evidence="3"/>
<dbReference type="SUPFAM" id="SSF49503">
    <property type="entry name" value="Cupredoxins"/>
    <property type="match status" value="1"/>
</dbReference>
<feature type="transmembrane region" description="Helical" evidence="19">
    <location>
        <begin position="120"/>
        <end position="140"/>
    </location>
</feature>
<dbReference type="EMBL" id="CP011546">
    <property type="protein sequence ID" value="AKK11496.1"/>
    <property type="molecule type" value="Genomic_DNA"/>
</dbReference>
<feature type="region of interest" description="Disordered" evidence="18">
    <location>
        <begin position="196"/>
        <end position="217"/>
    </location>
</feature>
<dbReference type="GO" id="GO:0016020">
    <property type="term" value="C:membrane"/>
    <property type="evidence" value="ECO:0007669"/>
    <property type="project" value="UniProtKB-SubCell"/>
</dbReference>
<keyword evidence="9" id="KW-0249">Electron transport</keyword>
<dbReference type="InterPro" id="IPR045187">
    <property type="entry name" value="CcO_II"/>
</dbReference>
<dbReference type="SUPFAM" id="SSF81464">
    <property type="entry name" value="Cytochrome c oxidase subunit II-like, transmembrane region"/>
    <property type="match status" value="1"/>
</dbReference>
<keyword evidence="10 19" id="KW-1133">Transmembrane helix</keyword>
<dbReference type="GO" id="GO:0005507">
    <property type="term" value="F:copper ion binding"/>
    <property type="evidence" value="ECO:0007669"/>
    <property type="project" value="InterPro"/>
</dbReference>
<keyword evidence="7" id="KW-0479">Metal-binding</keyword>
<dbReference type="PRINTS" id="PR01166">
    <property type="entry name" value="CYCOXIDASEII"/>
</dbReference>
<evidence type="ECO:0000256" key="18">
    <source>
        <dbReference type="SAM" id="MobiDB-lite"/>
    </source>
</evidence>
<dbReference type="GO" id="GO:0042773">
    <property type="term" value="P:ATP synthesis coupled electron transport"/>
    <property type="evidence" value="ECO:0007669"/>
    <property type="project" value="TreeGrafter"/>
</dbReference>
<evidence type="ECO:0000256" key="8">
    <source>
        <dbReference type="ARBA" id="ARBA00022967"/>
    </source>
</evidence>
<keyword evidence="22" id="KW-0560">Oxidoreductase</keyword>
<evidence type="ECO:0000256" key="13">
    <source>
        <dbReference type="ARBA" id="ARBA00024688"/>
    </source>
</evidence>
<evidence type="ECO:0000256" key="9">
    <source>
        <dbReference type="ARBA" id="ARBA00022982"/>
    </source>
</evidence>
<dbReference type="KEGG" id="cut:CUTER_07535"/>
<evidence type="ECO:0000256" key="12">
    <source>
        <dbReference type="ARBA" id="ARBA00023136"/>
    </source>
</evidence>
<evidence type="ECO:0000256" key="5">
    <source>
        <dbReference type="ARBA" id="ARBA00022660"/>
    </source>
</evidence>
<sequence length="379" mass="42618">MNIHRFVWTGRQAHVEQRMKRGVARKAGLGAALVLGATALVGCDVAPPEALANVLDMGWPDPVTPEGQGLYNFWVWVWVTAWIIGIIMWSLMITAIVAWNRKAGEKKGYGEFPKQLQYNVPLELLLTVIPVVIVMGLFFFTVEAQQKVVALDKNPEVTVDVTAFQWNWKFGYNTVAGSLTPDGQEYQGIDEERTRLAEETSVDPEGTKNPNPIHGKSMGDQSYLRFNEIETLGTTEEVPVLVLPANTPVQFDLASGDVSHGFWVPEFLFKRDVYAHPENNQQQRSFQIESIEEGAYVGRCSEMCGTYHAMMNFELRVVSPEKFTEYMQFRMDNPEAPNSDALRAIGEEPYAVTTQPFNSSRTGTRDGDNDYDHNARENV</sequence>
<evidence type="ECO:0000313" key="22">
    <source>
        <dbReference type="EMBL" id="AKK11496.1"/>
    </source>
</evidence>
<dbReference type="Proteomes" id="UP000035548">
    <property type="component" value="Chromosome"/>
</dbReference>
<dbReference type="PROSITE" id="PS00078">
    <property type="entry name" value="COX2"/>
    <property type="match status" value="1"/>
</dbReference>
<keyword evidence="11" id="KW-0186">Copper</keyword>
<dbReference type="PROSITE" id="PS50999">
    <property type="entry name" value="COX2_TM"/>
    <property type="match status" value="1"/>
</dbReference>
<comment type="catalytic activity">
    <reaction evidence="16">
        <text>4 Fe(II)-[cytochrome c] + O2 + 8 H(+)(in) = 4 Fe(III)-[cytochrome c] + 2 H2O + 4 H(+)(out)</text>
        <dbReference type="Rhea" id="RHEA:11436"/>
        <dbReference type="Rhea" id="RHEA-COMP:10350"/>
        <dbReference type="Rhea" id="RHEA-COMP:14399"/>
        <dbReference type="ChEBI" id="CHEBI:15377"/>
        <dbReference type="ChEBI" id="CHEBI:15378"/>
        <dbReference type="ChEBI" id="CHEBI:15379"/>
        <dbReference type="ChEBI" id="CHEBI:29033"/>
        <dbReference type="ChEBI" id="CHEBI:29034"/>
        <dbReference type="EC" id="7.1.1.9"/>
    </reaction>
</comment>
<evidence type="ECO:0000256" key="6">
    <source>
        <dbReference type="ARBA" id="ARBA00022692"/>
    </source>
</evidence>
<proteinExistence type="inferred from homology"/>
<evidence type="ECO:0000256" key="10">
    <source>
        <dbReference type="ARBA" id="ARBA00022989"/>
    </source>
</evidence>
<evidence type="ECO:0000313" key="23">
    <source>
        <dbReference type="Proteomes" id="UP000035548"/>
    </source>
</evidence>
<feature type="domain" description="Cytochrome oxidase subunit II transmembrane region profile" evidence="21">
    <location>
        <begin position="51"/>
        <end position="152"/>
    </location>
</feature>
<comment type="function">
    <text evidence="13">Subunits I and II form the functional core of the enzyme complex. Electrons originating in cytochrome c are transferred via heme a and Cu(A) to the binuclear center formed by heme a3 and Cu(B).</text>
</comment>
<evidence type="ECO:0000259" key="21">
    <source>
        <dbReference type="PROSITE" id="PS50999"/>
    </source>
</evidence>